<keyword evidence="2" id="KW-0732">Signal</keyword>
<evidence type="ECO:0000256" key="2">
    <source>
        <dbReference type="SAM" id="SignalP"/>
    </source>
</evidence>
<evidence type="ECO:0000259" key="3">
    <source>
        <dbReference type="Pfam" id="PF25967"/>
    </source>
</evidence>
<dbReference type="OrthoDB" id="9806939at2"/>
<accession>A0A248LES0</accession>
<evidence type="ECO:0000256" key="1">
    <source>
        <dbReference type="ARBA" id="ARBA00009477"/>
    </source>
</evidence>
<dbReference type="Gene3D" id="2.40.420.20">
    <property type="match status" value="1"/>
</dbReference>
<name>A0A248LES0_9NEIS</name>
<dbReference type="RefSeq" id="WP_088859847.1">
    <property type="nucleotide sequence ID" value="NZ_CP022115.1"/>
</dbReference>
<dbReference type="Pfam" id="PF25967">
    <property type="entry name" value="RND-MFP_C"/>
    <property type="match status" value="1"/>
</dbReference>
<gene>
    <name evidence="4" type="ORF">LHGZ1_0143</name>
</gene>
<feature type="domain" description="Multidrug resistance protein MdtA-like C-terminal permuted SH3" evidence="3">
    <location>
        <begin position="279"/>
        <end position="333"/>
    </location>
</feature>
<dbReference type="InterPro" id="IPR058627">
    <property type="entry name" value="MdtA-like_C"/>
</dbReference>
<dbReference type="GO" id="GO:0015562">
    <property type="term" value="F:efflux transmembrane transporter activity"/>
    <property type="evidence" value="ECO:0007669"/>
    <property type="project" value="TreeGrafter"/>
</dbReference>
<dbReference type="NCBIfam" id="TIGR01730">
    <property type="entry name" value="RND_mfp"/>
    <property type="match status" value="1"/>
</dbReference>
<evidence type="ECO:0000313" key="5">
    <source>
        <dbReference type="Proteomes" id="UP000197424"/>
    </source>
</evidence>
<proteinExistence type="inferred from homology"/>
<comment type="similarity">
    <text evidence="1">Belongs to the membrane fusion protein (MFP) (TC 8.A.1) family.</text>
</comment>
<dbReference type="EMBL" id="CP022115">
    <property type="protein sequence ID" value="ASJ22974.1"/>
    <property type="molecule type" value="Genomic_DNA"/>
</dbReference>
<reference evidence="5" key="1">
    <citation type="submission" date="2017-06" db="EMBL/GenBank/DDBJ databases">
        <title>Whole genome sequence of Laribacter hongkongensis LHGZ1.</title>
        <authorList>
            <person name="Chen D."/>
            <person name="Wu H."/>
            <person name="Chen J."/>
        </authorList>
    </citation>
    <scope>NUCLEOTIDE SEQUENCE [LARGE SCALE GENOMIC DNA]</scope>
    <source>
        <strain evidence="5">LHGZ1</strain>
    </source>
</reference>
<organism evidence="4 5">
    <name type="scientific">Laribacter hongkongensis</name>
    <dbReference type="NCBI Taxonomy" id="168471"/>
    <lineage>
        <taxon>Bacteria</taxon>
        <taxon>Pseudomonadati</taxon>
        <taxon>Pseudomonadota</taxon>
        <taxon>Betaproteobacteria</taxon>
        <taxon>Neisseriales</taxon>
        <taxon>Aquaspirillaceae</taxon>
        <taxon>Laribacter</taxon>
    </lineage>
</organism>
<dbReference type="InterPro" id="IPR006143">
    <property type="entry name" value="RND_pump_MFP"/>
</dbReference>
<dbReference type="Gene3D" id="1.10.287.470">
    <property type="entry name" value="Helix hairpin bin"/>
    <property type="match status" value="1"/>
</dbReference>
<dbReference type="Gene3D" id="2.40.50.100">
    <property type="match status" value="1"/>
</dbReference>
<dbReference type="GO" id="GO:1990281">
    <property type="term" value="C:efflux pump complex"/>
    <property type="evidence" value="ECO:0007669"/>
    <property type="project" value="TreeGrafter"/>
</dbReference>
<dbReference type="SUPFAM" id="SSF111369">
    <property type="entry name" value="HlyD-like secretion proteins"/>
    <property type="match status" value="1"/>
</dbReference>
<feature type="signal peptide" evidence="2">
    <location>
        <begin position="1"/>
        <end position="24"/>
    </location>
</feature>
<dbReference type="Gene3D" id="2.40.30.170">
    <property type="match status" value="1"/>
</dbReference>
<dbReference type="AlphaFoldDB" id="A0A248LES0"/>
<dbReference type="PANTHER" id="PTHR30469:SF38">
    <property type="entry name" value="HLYD FAMILY SECRETION PROTEIN"/>
    <property type="match status" value="1"/>
</dbReference>
<evidence type="ECO:0000313" key="4">
    <source>
        <dbReference type="EMBL" id="ASJ22974.1"/>
    </source>
</evidence>
<dbReference type="Proteomes" id="UP000197424">
    <property type="component" value="Chromosome"/>
</dbReference>
<feature type="chain" id="PRO_5012241847" evidence="2">
    <location>
        <begin position="25"/>
        <end position="345"/>
    </location>
</feature>
<sequence>MNRLPLLPLAAALAGLAALSPAFAAGPALPAVTVGAPAASGVYQADGQVEAVREARLAVPVAGRVTARPVNAGDRVSAGQLVAEIDGETAREAAAASAAQIAATQAQLDVARREVERARALAAKQYLSAAALERAEAQYRSAAASARAQGASARAAGAQAGLYRLSAPFAGLVADTFANVGDLAQPGQPIAVVYDPAALRVTASVPASVESRVQAGGRFAIVVDGQRLVPSRVQWLPATDAVSQTRTLRLELPAQTALAPGRFARVELPVSGAADSSRLTVPQQAVVRRAELTAVYVLRAKGAPELRYVRLGDSLDSDVEVLAGLRAGERVVTTPEAAARRTGGH</sequence>
<dbReference type="PANTHER" id="PTHR30469">
    <property type="entry name" value="MULTIDRUG RESISTANCE PROTEIN MDTA"/>
    <property type="match status" value="1"/>
</dbReference>
<protein>
    <submittedName>
        <fullName evidence="4">Efflux transporter, RND family, MFP subunit</fullName>
    </submittedName>
</protein>